<proteinExistence type="predicted"/>
<name>F4KDR9_ARATH</name>
<dbReference type="PANTHER" id="PTHR46887">
    <property type="entry name" value="TANDEM C2 DOMAINS NUCLEAR PROTEIN"/>
    <property type="match status" value="1"/>
</dbReference>
<organism evidence="3 4">
    <name type="scientific">Arabidopsis thaliana</name>
    <name type="common">Mouse-ear cress</name>
    <dbReference type="NCBI Taxonomy" id="3702"/>
    <lineage>
        <taxon>Eukaryota</taxon>
        <taxon>Viridiplantae</taxon>
        <taxon>Streptophyta</taxon>
        <taxon>Embryophyta</taxon>
        <taxon>Tracheophyta</taxon>
        <taxon>Spermatophyta</taxon>
        <taxon>Magnoliopsida</taxon>
        <taxon>eudicotyledons</taxon>
        <taxon>Gunneridae</taxon>
        <taxon>Pentapetalae</taxon>
        <taxon>rosids</taxon>
        <taxon>malvids</taxon>
        <taxon>Brassicales</taxon>
        <taxon>Brassicaceae</taxon>
        <taxon>Camelineae</taxon>
        <taxon>Arabidopsis</taxon>
    </lineage>
</organism>
<protein>
    <submittedName>
        <fullName evidence="3">Uncharacterized protein</fullName>
    </submittedName>
</protein>
<dbReference type="PaxDb" id="3702-AT5G02670.1"/>
<feature type="region of interest" description="Disordered" evidence="1">
    <location>
        <begin position="253"/>
        <end position="273"/>
    </location>
</feature>
<dbReference type="FunCoup" id="F4KDR9">
    <property type="interactions" value="150"/>
</dbReference>
<evidence type="ECO:0000256" key="1">
    <source>
        <dbReference type="SAM" id="MobiDB-lite"/>
    </source>
</evidence>
<dbReference type="Proteomes" id="UP000006548">
    <property type="component" value="Chromosome 5"/>
</dbReference>
<reference evidence="3 4" key="1">
    <citation type="journal article" date="2000" name="Nature">
        <title>Sequence and analysis of chromosome 5 of the plant Arabidopsis thaliana.</title>
        <authorList>
            <consortium name="Kazusa DNA Research Institute"/>
            <consortium name="Cold Spring Harbor and Washington University in St Louis Sequencing Consortium"/>
            <consortium name="European Union Arabidopsis Genome Sequencing Consortium"/>
            <person name="Tabata S."/>
            <person name="Kaneko T."/>
            <person name="Nakamura Y."/>
            <person name="Kotani H."/>
            <person name="Kato T."/>
            <person name="Asamizu E."/>
            <person name="Miyajima N."/>
            <person name="Sasamoto S."/>
            <person name="Kimura T."/>
            <person name="Hosouchi T."/>
            <person name="Kawashima K."/>
            <person name="Kohara M."/>
            <person name="Matsumoto M."/>
            <person name="Matsuno A."/>
            <person name="Muraki A."/>
            <person name="Nakayama S."/>
            <person name="Nakazaki N."/>
            <person name="Naruo K."/>
            <person name="Okumura S."/>
            <person name="Shinpo S."/>
            <person name="Takeuchi C."/>
            <person name="Wada T."/>
            <person name="Watanabe A."/>
            <person name="Yamada M."/>
            <person name="Yasuda M."/>
            <person name="Sato S."/>
            <person name="de la Bastide M."/>
            <person name="Huang E."/>
            <person name="Spiegel L."/>
            <person name="Gnoj L."/>
            <person name="O'Shaughnessy A."/>
            <person name="Preston R."/>
            <person name="Habermann K."/>
            <person name="Murray J."/>
            <person name="Johnson D."/>
            <person name="Rohlfing T."/>
            <person name="Nelson J."/>
            <person name="Stoneking T."/>
            <person name="Pepin K."/>
            <person name="Spieth J."/>
            <person name="Sekhon M."/>
            <person name="Armstrong J."/>
            <person name="Becker M."/>
            <person name="Belter E."/>
            <person name="Cordum H."/>
            <person name="Cordes M."/>
            <person name="Courtney L."/>
            <person name="Courtney W."/>
            <person name="Dante M."/>
            <person name="Du H."/>
            <person name="Edwards J."/>
            <person name="Fryman J."/>
            <person name="Haakensen B."/>
            <person name="Lamar E."/>
            <person name="Latreille P."/>
            <person name="Leonard S."/>
            <person name="Meyer R."/>
            <person name="Mulvaney E."/>
            <person name="Ozersky P."/>
            <person name="Riley A."/>
            <person name="Strowmatt C."/>
            <person name="Wagner-McPherson C."/>
            <person name="Wollam A."/>
            <person name="Yoakum M."/>
            <person name="Bell M."/>
            <person name="Dedhia N."/>
            <person name="Parnell L."/>
            <person name="Shah R."/>
            <person name="Rodriguez M."/>
            <person name="See L.H."/>
            <person name="Vil D."/>
            <person name="Baker J."/>
            <person name="Kirchoff K."/>
            <person name="Toth K."/>
            <person name="King L."/>
            <person name="Bahret A."/>
            <person name="Miller B."/>
            <person name="Marra M."/>
            <person name="Martienssen R."/>
            <person name="McCombie W.R."/>
            <person name="Wilson R.K."/>
            <person name="Murphy G."/>
            <person name="Bancroft I."/>
            <person name="Volckaert G."/>
            <person name="Wambutt R."/>
            <person name="Dusterhoft A."/>
            <person name="Stiekema W."/>
            <person name="Pohl T."/>
            <person name="Entian K.D."/>
            <person name="Terryn N."/>
            <person name="Hartley N."/>
            <person name="Bent E."/>
            <person name="Johnson S."/>
            <person name="Langham S.A."/>
            <person name="McCullagh B."/>
            <person name="Robben J."/>
            <person name="Grymonprez B."/>
            <person name="Zimmermann W."/>
            <person name="Ramsperger U."/>
            <person name="Wedler H."/>
            <person name="Balke K."/>
            <person name="Wedler E."/>
            <person name="Peters S."/>
            <person name="van Staveren M."/>
            <person name="Dirkse W."/>
            <person name="Mooijman P."/>
            <person name="Lankhorst R.K."/>
            <person name="Weitzenegger T."/>
            <person name="Bothe G."/>
            <person name="Rose M."/>
            <person name="Hauf J."/>
            <person name="Berneiser S."/>
            <person name="Hempel S."/>
            <person name="Feldpausch M."/>
            <person name="Lamberth S."/>
            <person name="Villarroel R."/>
            <person name="Gielen J."/>
            <person name="Ardiles W."/>
            <person name="Bents O."/>
            <person name="Lemcke K."/>
            <person name="Kolesov G."/>
            <person name="Mayer K."/>
            <person name="Rudd S."/>
            <person name="Schoof H."/>
            <person name="Schueller C."/>
            <person name="Zaccaria P."/>
            <person name="Mewes H.W."/>
            <person name="Bevan M."/>
            <person name="Fransz P."/>
        </authorList>
    </citation>
    <scope>NUCLEOTIDE SEQUENCE [LARGE SCALE GENOMIC DNA]</scope>
    <source>
        <strain evidence="4">cv. Columbia</strain>
    </source>
</reference>
<evidence type="ECO:0000313" key="2">
    <source>
        <dbReference type="Araport" id="AT5G02670"/>
    </source>
</evidence>
<dbReference type="ExpressionAtlas" id="F4KDR9">
    <property type="expression patterns" value="baseline and differential"/>
</dbReference>
<dbReference type="TAIR" id="AT5G02670"/>
<evidence type="ECO:0000313" key="4">
    <source>
        <dbReference type="Proteomes" id="UP000006548"/>
    </source>
</evidence>
<gene>
    <name evidence="2 3" type="ordered locus">At5g02670</name>
    <name evidence="3" type="ORF">T22P11.260</name>
    <name evidence="3" type="ORF">T22P11_260</name>
</gene>
<dbReference type="PANTHER" id="PTHR46887:SF1">
    <property type="entry name" value="TANDEM C2 DOMAINS NUCLEAR PROTEIN"/>
    <property type="match status" value="1"/>
</dbReference>
<dbReference type="KEGG" id="ath:AT5G02670"/>
<dbReference type="Araport" id="AT5G02670"/>
<dbReference type="AlphaFoldDB" id="F4KDR9"/>
<dbReference type="EMBL" id="CP002688">
    <property type="protein sequence ID" value="AED90504.1"/>
    <property type="molecule type" value="Genomic_DNA"/>
</dbReference>
<dbReference type="STRING" id="3702.F4KDR9"/>
<dbReference type="InParanoid" id="F4KDR9"/>
<reference evidence="4" key="2">
    <citation type="journal article" date="2017" name="Plant J.">
        <title>Araport11: a complete reannotation of the Arabidopsis thaliana reference genome.</title>
        <authorList>
            <person name="Cheng C.Y."/>
            <person name="Krishnakumar V."/>
            <person name="Chan A.P."/>
            <person name="Thibaud-Nissen F."/>
            <person name="Schobel S."/>
            <person name="Town C.D."/>
        </authorList>
    </citation>
    <scope>GENOME REANNOTATION</scope>
    <source>
        <strain evidence="4">cv. Columbia</strain>
    </source>
</reference>
<dbReference type="HOGENOM" id="CLU_744651_0_0_1"/>
<dbReference type="RefSeq" id="NP_195887.2">
    <property type="nucleotide sequence ID" value="NM_120345.3"/>
</dbReference>
<sequence>MSRTAIEGGGKSFDLSDRFVFSNNRRLRIRSFKEHRGLVFFTIGFRLQSQSHVLIFDDLLSGFGIDRFFIHHEEKPTSELARITMRRSPSVAWRTSQASAENEEFCLSSIRMQTHVHLSAANQEHLSGWVKSRSLWHFCDPNPSEQSSHTLLSFTGDYTSLNLNNGSFLGPVGRIQLSVLKASQLPKNCECASNNRSKKVTKTCCLEILLRTINVPDTESVETDSLCRISTASCFQGPVGRIQSSVLKASQLPKNGECASNNRSKKRRTRNAPDIESVETDSLCRISTASCFQGPVGRIQSSVLKASQLPKNGECASNNRSKKVTKTCWLEKSGKISMYCGNWELRETYYKAATHYCLLLGITAQNQKCSGH</sequence>
<keyword evidence="4" id="KW-1185">Reference proteome</keyword>
<accession>F4KDR9</accession>
<dbReference type="InterPro" id="IPR030542">
    <property type="entry name" value="Tac2-N"/>
</dbReference>
<evidence type="ECO:0000313" key="3">
    <source>
        <dbReference type="EMBL" id="AED90504.1"/>
    </source>
</evidence>
<dbReference type="GeneID" id="831844"/>
<dbReference type="GO" id="GO:0005634">
    <property type="term" value="C:nucleus"/>
    <property type="evidence" value="ECO:0007669"/>
    <property type="project" value="InterPro"/>
</dbReference>